<keyword evidence="2" id="KW-0012">Acyltransferase</keyword>
<dbReference type="GeneID" id="26135809"/>
<name>A0A0S1X9N3_THEBA</name>
<reference evidence="2 3" key="1">
    <citation type="journal article" date="2016" name="Genome Announc.">
        <title>Complete genome sequence of the hyperthermophilic and piezophilic archaeon Thermococcus barophilus Ch5, capable of growth at the expense of hydrogenogenesis from carbon monoxide and formate.</title>
        <authorList>
            <person name="Oger P."/>
            <person name="Sokolova T.G."/>
            <person name="Kozhevnikova D.A."/>
            <person name="Taranov E.A."/>
            <person name="Vannier P."/>
            <person name="Lee H.S."/>
            <person name="Kwon K.K."/>
            <person name="Kang S.G."/>
            <person name="Lee J.H."/>
            <person name="Bonch-Osmolovskaya E.A."/>
            <person name="Lebedinsky A.V."/>
        </authorList>
    </citation>
    <scope>NUCLEOTIDE SEQUENCE [LARGE SCALE GENOMIC DNA]</scope>
    <source>
        <strain evidence="3">Ch5</strain>
    </source>
</reference>
<dbReference type="PATRIC" id="fig|55802.8.peg.521"/>
<dbReference type="PROSITE" id="PS51186">
    <property type="entry name" value="GNAT"/>
    <property type="match status" value="1"/>
</dbReference>
<proteinExistence type="predicted"/>
<dbReference type="STRING" id="55802.TBCH5v1_0525"/>
<evidence type="ECO:0000313" key="3">
    <source>
        <dbReference type="Proteomes" id="UP000066042"/>
    </source>
</evidence>
<evidence type="ECO:0000313" key="2">
    <source>
        <dbReference type="EMBL" id="ALM74493.1"/>
    </source>
</evidence>
<dbReference type="PANTHER" id="PTHR37817:SF1">
    <property type="entry name" value="N-ACETYLTRANSFERASE EIS"/>
    <property type="match status" value="1"/>
</dbReference>
<dbReference type="Pfam" id="PF13527">
    <property type="entry name" value="Acetyltransf_9"/>
    <property type="match status" value="1"/>
</dbReference>
<feature type="domain" description="N-acetyltransferase" evidence="1">
    <location>
        <begin position="1"/>
        <end position="159"/>
    </location>
</feature>
<dbReference type="Gene3D" id="3.40.630.30">
    <property type="match status" value="2"/>
</dbReference>
<dbReference type="CDD" id="cd04301">
    <property type="entry name" value="NAT_SF"/>
    <property type="match status" value="1"/>
</dbReference>
<dbReference type="InterPro" id="IPR051554">
    <property type="entry name" value="Acetyltransferase_Eis"/>
</dbReference>
<keyword evidence="2" id="KW-0808">Transferase</keyword>
<dbReference type="GO" id="GO:0034069">
    <property type="term" value="F:aminoglycoside N-acetyltransferase activity"/>
    <property type="evidence" value="ECO:0007669"/>
    <property type="project" value="TreeGrafter"/>
</dbReference>
<dbReference type="AlphaFoldDB" id="A0A0S1X9N3"/>
<dbReference type="PANTHER" id="PTHR37817">
    <property type="entry name" value="N-ACETYLTRANSFERASE EIS"/>
    <property type="match status" value="1"/>
</dbReference>
<gene>
    <name evidence="2" type="ORF">TBCH5v1_0525</name>
</gene>
<evidence type="ECO:0000259" key="1">
    <source>
        <dbReference type="PROSITE" id="PS51186"/>
    </source>
</evidence>
<dbReference type="Proteomes" id="UP000066042">
    <property type="component" value="Chromosome"/>
</dbReference>
<dbReference type="GO" id="GO:0030649">
    <property type="term" value="P:aminoglycoside antibiotic catabolic process"/>
    <property type="evidence" value="ECO:0007669"/>
    <property type="project" value="TreeGrafter"/>
</dbReference>
<sequence length="306" mass="35927">MIRRAEKEDIEHIVDFMVKCFRTYREWGLNREKFLTWLNCDNSIKLGNIFLYEENGKIASMIQIVEREVKIGDDFLKCAGIANVCTAPEFRGRGIAKKLMSAVLQEIDKNYEISALFAGYGEIAHSIYRRYGFRDSYFTEYGIIIEQQLKGIEESPYVREATIEDAKDILKLYESRISNLNGVIKRDAEYIAEKFIKRTFWHTFFYSEEKENALVFDDGKIRGYVFIMKGTLPGFCIVREVVGEDLEITWALLKAAAEKMKAKSLILYAPREELESLNLEIFRKPESYMFRDFEVENAYVFYSDRW</sequence>
<dbReference type="InterPro" id="IPR016181">
    <property type="entry name" value="Acyl_CoA_acyltransferase"/>
</dbReference>
<protein>
    <submittedName>
        <fullName evidence="2">Acyl-CoA N-acyltransferase</fullName>
    </submittedName>
</protein>
<dbReference type="EMBL" id="CP013050">
    <property type="protein sequence ID" value="ALM74493.1"/>
    <property type="molecule type" value="Genomic_DNA"/>
</dbReference>
<accession>A0A0S1X9N3</accession>
<dbReference type="InterPro" id="IPR000182">
    <property type="entry name" value="GNAT_dom"/>
</dbReference>
<dbReference type="RefSeq" id="WP_056933373.1">
    <property type="nucleotide sequence ID" value="NZ_CP013050.1"/>
</dbReference>
<organism evidence="2 3">
    <name type="scientific">Thermococcus barophilus</name>
    <dbReference type="NCBI Taxonomy" id="55802"/>
    <lineage>
        <taxon>Archaea</taxon>
        <taxon>Methanobacteriati</taxon>
        <taxon>Methanobacteriota</taxon>
        <taxon>Thermococci</taxon>
        <taxon>Thermococcales</taxon>
        <taxon>Thermococcaceae</taxon>
        <taxon>Thermococcus</taxon>
    </lineage>
</organism>
<dbReference type="SUPFAM" id="SSF55729">
    <property type="entry name" value="Acyl-CoA N-acyltransferases (Nat)"/>
    <property type="match status" value="1"/>
</dbReference>